<evidence type="ECO:0000313" key="5">
    <source>
        <dbReference type="EMBL" id="CCC70938.1"/>
    </source>
</evidence>
<dbReference type="OMA" id="DWIKIPV"/>
<dbReference type="InParanoid" id="G0VHQ4"/>
<dbReference type="GO" id="GO:0055088">
    <property type="term" value="P:lipid homeostasis"/>
    <property type="evidence" value="ECO:0007669"/>
    <property type="project" value="EnsemblFungi"/>
</dbReference>
<dbReference type="GO" id="GO:0004622">
    <property type="term" value="F:phosphatidylcholine lysophospholipase activity"/>
    <property type="evidence" value="ECO:0007669"/>
    <property type="project" value="EnsemblFungi"/>
</dbReference>
<reference key="2">
    <citation type="submission" date="2011-08" db="EMBL/GenBank/DDBJ databases">
        <title>Genome sequence of Naumovozyma castellii.</title>
        <authorList>
            <person name="Gordon J.L."/>
            <person name="Armisen D."/>
            <person name="Proux-Wera E."/>
            <person name="OhEigeartaigh S.S."/>
            <person name="Byrne K.P."/>
            <person name="Wolfe K.H."/>
        </authorList>
    </citation>
    <scope>NUCLEOTIDE SEQUENCE</scope>
    <source>
        <strain>Type strain:CBS 4309</strain>
    </source>
</reference>
<dbReference type="FunCoup" id="G0VHQ4">
    <property type="interactions" value="167"/>
</dbReference>
<name>G0VHQ4_NAUCA</name>
<dbReference type="SUPFAM" id="SSF53474">
    <property type="entry name" value="alpha/beta-Hydrolases"/>
    <property type="match status" value="1"/>
</dbReference>
<dbReference type="OrthoDB" id="273452at2759"/>
<evidence type="ECO:0000256" key="3">
    <source>
        <dbReference type="SAM" id="Phobius"/>
    </source>
</evidence>
<organism evidence="5 6">
    <name type="scientific">Naumovozyma castellii</name>
    <name type="common">Yeast</name>
    <name type="synonym">Saccharomyces castellii</name>
    <dbReference type="NCBI Taxonomy" id="27288"/>
    <lineage>
        <taxon>Eukaryota</taxon>
        <taxon>Fungi</taxon>
        <taxon>Dikarya</taxon>
        <taxon>Ascomycota</taxon>
        <taxon>Saccharomycotina</taxon>
        <taxon>Saccharomycetes</taxon>
        <taxon>Saccharomycetales</taxon>
        <taxon>Saccharomycetaceae</taxon>
        <taxon>Naumovozyma</taxon>
    </lineage>
</organism>
<evidence type="ECO:0000259" key="4">
    <source>
        <dbReference type="Pfam" id="PF05057"/>
    </source>
</evidence>
<evidence type="ECO:0000256" key="2">
    <source>
        <dbReference type="ARBA" id="ARBA00022963"/>
    </source>
</evidence>
<keyword evidence="3" id="KW-0812">Transmembrane</keyword>
<dbReference type="EMBL" id="HE576758">
    <property type="protein sequence ID" value="CCC70938.1"/>
    <property type="molecule type" value="Genomic_DNA"/>
</dbReference>
<evidence type="ECO:0000256" key="1">
    <source>
        <dbReference type="ARBA" id="ARBA00007920"/>
    </source>
</evidence>
<protein>
    <recommendedName>
        <fullName evidence="4">DUF676 domain-containing protein</fullName>
    </recommendedName>
</protein>
<gene>
    <name evidence="5" type="primary">NCAS0G00510</name>
    <name evidence="5" type="ordered locus">NCAS_0G00510</name>
</gene>
<dbReference type="GO" id="GO:0005811">
    <property type="term" value="C:lipid droplet"/>
    <property type="evidence" value="ECO:0007669"/>
    <property type="project" value="EnsemblFungi"/>
</dbReference>
<dbReference type="eggNOG" id="KOG4372">
    <property type="taxonomic scope" value="Eukaryota"/>
</dbReference>
<dbReference type="HOGENOM" id="CLU_027968_2_0_1"/>
<comment type="similarity">
    <text evidence="1">Belongs to the putative lipase ROG1 family.</text>
</comment>
<dbReference type="InterPro" id="IPR007751">
    <property type="entry name" value="DUF676_lipase-like"/>
</dbReference>
<accession>G0VHQ4</accession>
<dbReference type="GO" id="GO:0047372">
    <property type="term" value="F:monoacylglycerol lipase activity"/>
    <property type="evidence" value="ECO:0007669"/>
    <property type="project" value="TreeGrafter"/>
</dbReference>
<dbReference type="Gene3D" id="3.40.50.1820">
    <property type="entry name" value="alpha/beta hydrolase"/>
    <property type="match status" value="1"/>
</dbReference>
<keyword evidence="3" id="KW-1133">Transmembrane helix</keyword>
<keyword evidence="2" id="KW-0442">Lipid degradation</keyword>
<dbReference type="PANTHER" id="PTHR12482:SF24">
    <property type="entry name" value="LIPID DROPLET PHOSPHOLIPASE 1"/>
    <property type="match status" value="1"/>
</dbReference>
<sequence>MSSSAERPLVSNQKDAHLFILLHGLWGNYKHMESLKETLKNSIQDDTDRLPLVFFSPRQNAMFKTFDGVEVVGYRALIEIIQFIQLHPEFKFTKLSILGYSMGGLIARFLIGVMFDKNNDEDEMKVFKGMEPQLFITFATPHLGIHFYNPLNNMLRTFLNPMLTLIGSNIIGVSGREMFIMRNTELVELSSGKYLDALSKFKWRIVFANVKNDRTVAFYTSFITDCDPFIDTGNDIKYNFEENIPGENYTNILPRIVDLERLDKSVNAPLRQQEKVVKHTVSMVSFLILASILVFPLALILNICGTIYSYAATCRYRKLISQGKISGVIKEKLASNESSRMRDDLKDYVSDVYGSVFEDSIQNATDNDINASKMDSSVENDSSWNDFIDKYSNIGQGHWKQNFHKLPFDNHRETILRNLSSLSWIRVPMYIKAVNAHGSLVARRGLDESTPKTSLACLEFAGQLLNYLLDH</sequence>
<dbReference type="GO" id="GO:0016042">
    <property type="term" value="P:lipid catabolic process"/>
    <property type="evidence" value="ECO:0007669"/>
    <property type="project" value="UniProtKB-KW"/>
</dbReference>
<proteinExistence type="inferred from homology"/>
<feature type="transmembrane region" description="Helical" evidence="3">
    <location>
        <begin position="281"/>
        <end position="311"/>
    </location>
</feature>
<dbReference type="InterPro" id="IPR029058">
    <property type="entry name" value="AB_hydrolase_fold"/>
</dbReference>
<dbReference type="PANTHER" id="PTHR12482">
    <property type="entry name" value="LIPASE ROG1-RELATED-RELATED"/>
    <property type="match status" value="1"/>
</dbReference>
<dbReference type="Pfam" id="PF05057">
    <property type="entry name" value="DUF676"/>
    <property type="match status" value="1"/>
</dbReference>
<dbReference type="RefSeq" id="XP_003677291.1">
    <property type="nucleotide sequence ID" value="XM_003677243.1"/>
</dbReference>
<dbReference type="KEGG" id="ncs:NCAS_0G00510"/>
<dbReference type="Proteomes" id="UP000001640">
    <property type="component" value="Chromosome 7"/>
</dbReference>
<dbReference type="AlphaFoldDB" id="G0VHQ4"/>
<keyword evidence="3" id="KW-0472">Membrane</keyword>
<feature type="domain" description="DUF676" evidence="4">
    <location>
        <begin position="13"/>
        <end position="224"/>
    </location>
</feature>
<evidence type="ECO:0000313" key="6">
    <source>
        <dbReference type="Proteomes" id="UP000001640"/>
    </source>
</evidence>
<reference evidence="5 6" key="1">
    <citation type="journal article" date="2011" name="Proc. Natl. Acad. Sci. U.S.A.">
        <title>Evolutionary erosion of yeast sex chromosomes by mating-type switching accidents.</title>
        <authorList>
            <person name="Gordon J.L."/>
            <person name="Armisen D."/>
            <person name="Proux-Wera E."/>
            <person name="Oheigeartaigh S.S."/>
            <person name="Byrne K.P."/>
            <person name="Wolfe K.H."/>
        </authorList>
    </citation>
    <scope>NUCLEOTIDE SEQUENCE [LARGE SCALE GENOMIC DNA]</scope>
    <source>
        <strain evidence="6">ATCC 76901 / BCRC 22586 / CBS 4309 / NBRC 1992 / NRRL Y-12630</strain>
    </source>
</reference>
<dbReference type="InterPro" id="IPR044294">
    <property type="entry name" value="Lipase-like"/>
</dbReference>
<dbReference type="GeneID" id="96904604"/>
<keyword evidence="2" id="KW-0443">Lipid metabolism</keyword>
<keyword evidence="6" id="KW-1185">Reference proteome</keyword>